<dbReference type="AlphaFoldDB" id="A0AA49Q0F6"/>
<reference evidence="2" key="1">
    <citation type="journal article" date="2023" name="Comput. Struct. Biotechnol. J.">
        <title>Discovery of a novel marine Bacteroidetes with a rich repertoire of carbohydrate-active enzymes.</title>
        <authorList>
            <person name="Chen B."/>
            <person name="Liu G."/>
            <person name="Chen Q."/>
            <person name="Wang H."/>
            <person name="Liu L."/>
            <person name="Tang K."/>
        </authorList>
    </citation>
    <scope>NUCLEOTIDE SEQUENCE</scope>
    <source>
        <strain evidence="2">TK19036</strain>
    </source>
</reference>
<accession>A0AA49Q0F6</accession>
<sequence>MRRSIKSSAGTERNTTENKRRQPWDIRVLLLYFPRLILFHTVETSVGSASTWYLY</sequence>
<protein>
    <submittedName>
        <fullName evidence="2">Uncharacterized protein</fullName>
    </submittedName>
</protein>
<proteinExistence type="predicted"/>
<organism evidence="2">
    <name type="scientific">Roseihalotalea indica</name>
    <dbReference type="NCBI Taxonomy" id="2867963"/>
    <lineage>
        <taxon>Bacteria</taxon>
        <taxon>Pseudomonadati</taxon>
        <taxon>Bacteroidota</taxon>
        <taxon>Cytophagia</taxon>
        <taxon>Cytophagales</taxon>
        <taxon>Catalimonadaceae</taxon>
        <taxon>Roseihalotalea</taxon>
    </lineage>
</organism>
<name>A0AA49Q0F6_9BACT</name>
<evidence type="ECO:0000256" key="1">
    <source>
        <dbReference type="SAM" id="MobiDB-lite"/>
    </source>
</evidence>
<dbReference type="EMBL" id="CP120682">
    <property type="protein sequence ID" value="WKN40117.1"/>
    <property type="molecule type" value="Genomic_DNA"/>
</dbReference>
<feature type="compositionally biased region" description="Polar residues" evidence="1">
    <location>
        <begin position="1"/>
        <end position="13"/>
    </location>
</feature>
<feature type="region of interest" description="Disordered" evidence="1">
    <location>
        <begin position="1"/>
        <end position="20"/>
    </location>
</feature>
<reference evidence="2" key="2">
    <citation type="journal article" date="2024" name="Antonie Van Leeuwenhoek">
        <title>Roseihalotalea indica gen. nov., sp. nov., a halophilic Bacteroidetes from mesopelagic Southwest Indian Ocean with higher carbohydrate metabolic potential.</title>
        <authorList>
            <person name="Chen B."/>
            <person name="Zhang M."/>
            <person name="Lin D."/>
            <person name="Ye J."/>
            <person name="Tang K."/>
        </authorList>
    </citation>
    <scope>NUCLEOTIDE SEQUENCE</scope>
    <source>
        <strain evidence="2">TK19036</strain>
    </source>
</reference>
<gene>
    <name evidence="2" type="ORF">K4G66_15590</name>
</gene>
<evidence type="ECO:0000313" key="2">
    <source>
        <dbReference type="EMBL" id="WKN40117.1"/>
    </source>
</evidence>